<reference evidence="1" key="1">
    <citation type="submission" date="2022-08" db="EMBL/GenBank/DDBJ databases">
        <title>Genomic Encyclopedia of Type Strains, Phase V (KMG-V): Genome sequencing to study the core and pangenomes of soil and plant-associated prokaryotes.</title>
        <authorList>
            <person name="Whitman W."/>
        </authorList>
    </citation>
    <scope>NUCLEOTIDE SEQUENCE</scope>
    <source>
        <strain evidence="1">SP3012</strain>
    </source>
</reference>
<accession>A0A9X2UMT7</accession>
<organism evidence="1 2">
    <name type="scientific">Salinibacter ruber</name>
    <dbReference type="NCBI Taxonomy" id="146919"/>
    <lineage>
        <taxon>Bacteria</taxon>
        <taxon>Pseudomonadati</taxon>
        <taxon>Rhodothermota</taxon>
        <taxon>Rhodothermia</taxon>
        <taxon>Rhodothermales</taxon>
        <taxon>Salinibacteraceae</taxon>
        <taxon>Salinibacter</taxon>
    </lineage>
</organism>
<gene>
    <name evidence="1" type="ORF">GGQ01_002484</name>
</gene>
<name>A0A9X2UMT7_9BACT</name>
<sequence>MKTAEGHLLAATQQNGLYHLEGRTKRQIGGWERTWSLTESSADDLLYAATTDGVKRVARRNGQWTASPISGLDTEI</sequence>
<dbReference type="Proteomes" id="UP001155040">
    <property type="component" value="Unassembled WGS sequence"/>
</dbReference>
<evidence type="ECO:0000313" key="2">
    <source>
        <dbReference type="Proteomes" id="UP001155040"/>
    </source>
</evidence>
<dbReference type="AlphaFoldDB" id="A0A9X2UMT7"/>
<proteinExistence type="predicted"/>
<protein>
    <submittedName>
        <fullName evidence="1">Uncharacterized protein</fullName>
    </submittedName>
</protein>
<evidence type="ECO:0000313" key="1">
    <source>
        <dbReference type="EMBL" id="MCS4037403.1"/>
    </source>
</evidence>
<dbReference type="EMBL" id="JANUBF010000018">
    <property type="protein sequence ID" value="MCS4037403.1"/>
    <property type="molecule type" value="Genomic_DNA"/>
</dbReference>
<comment type="caution">
    <text evidence="1">The sequence shown here is derived from an EMBL/GenBank/DDBJ whole genome shotgun (WGS) entry which is preliminary data.</text>
</comment>